<name>C7R338_JONDD</name>
<keyword evidence="4" id="KW-1185">Reference proteome</keyword>
<dbReference type="EMBL" id="CP001706">
    <property type="protein sequence ID" value="ACV10086.1"/>
    <property type="molecule type" value="Genomic_DNA"/>
</dbReference>
<evidence type="ECO:0000256" key="1">
    <source>
        <dbReference type="SAM" id="Phobius"/>
    </source>
</evidence>
<dbReference type="InterPro" id="IPR002035">
    <property type="entry name" value="VWF_A"/>
</dbReference>
<evidence type="ECO:0000259" key="2">
    <source>
        <dbReference type="PROSITE" id="PS50234"/>
    </source>
</evidence>
<dbReference type="Proteomes" id="UP000000628">
    <property type="component" value="Chromosome"/>
</dbReference>
<evidence type="ECO:0000313" key="4">
    <source>
        <dbReference type="Proteomes" id="UP000000628"/>
    </source>
</evidence>
<organism evidence="3 4">
    <name type="scientific">Jonesia denitrificans (strain ATCC 14870 / DSM 20603 / BCRC 15368 / CIP 55.134 / JCM 11481 / NBRC 15587 / NCTC 10816 / Prevot 55134)</name>
    <name type="common">Listeria denitrificans</name>
    <dbReference type="NCBI Taxonomy" id="471856"/>
    <lineage>
        <taxon>Bacteria</taxon>
        <taxon>Bacillati</taxon>
        <taxon>Actinomycetota</taxon>
        <taxon>Actinomycetes</taxon>
        <taxon>Micrococcales</taxon>
        <taxon>Jonesiaceae</taxon>
        <taxon>Jonesia</taxon>
    </lineage>
</organism>
<dbReference type="SMART" id="SM00327">
    <property type="entry name" value="VWA"/>
    <property type="match status" value="1"/>
</dbReference>
<feature type="domain" description="VWFA" evidence="2">
    <location>
        <begin position="76"/>
        <end position="265"/>
    </location>
</feature>
<keyword evidence="1" id="KW-1133">Transmembrane helix</keyword>
<feature type="transmembrane region" description="Helical" evidence="1">
    <location>
        <begin position="303"/>
        <end position="322"/>
    </location>
</feature>
<dbReference type="Pfam" id="PF13519">
    <property type="entry name" value="VWA_2"/>
    <property type="match status" value="1"/>
</dbReference>
<dbReference type="HOGENOM" id="CLU_069615_2_0_11"/>
<reference evidence="3 4" key="1">
    <citation type="journal article" date="2009" name="Stand. Genomic Sci.">
        <title>Complete genome sequence of Jonesia denitrificans type strain (Prevot 55134).</title>
        <authorList>
            <person name="Pukall R."/>
            <person name="Gehrich-Schroter G."/>
            <person name="Lapidus A."/>
            <person name="Nolan M."/>
            <person name="Glavina Del Rio T."/>
            <person name="Lucas S."/>
            <person name="Chen F."/>
            <person name="Tice H."/>
            <person name="Pitluck S."/>
            <person name="Cheng J.F."/>
            <person name="Copeland A."/>
            <person name="Saunders E."/>
            <person name="Brettin T."/>
            <person name="Detter J.C."/>
            <person name="Bruce D."/>
            <person name="Goodwin L."/>
            <person name="Pati A."/>
            <person name="Ivanova N."/>
            <person name="Mavromatis K."/>
            <person name="Ovchinnikova G."/>
            <person name="Chen A."/>
            <person name="Palaniappan K."/>
            <person name="Land M."/>
            <person name="Hauser L."/>
            <person name="Chang Y.J."/>
            <person name="Jeffries C.D."/>
            <person name="Chain P."/>
            <person name="Goker M."/>
            <person name="Bristow J."/>
            <person name="Eisen J.A."/>
            <person name="Markowitz V."/>
            <person name="Hugenholtz P."/>
            <person name="Kyrpides N.C."/>
            <person name="Klenk H.P."/>
            <person name="Han C."/>
        </authorList>
    </citation>
    <scope>NUCLEOTIDE SEQUENCE [LARGE SCALE GENOMIC DNA]</scope>
    <source>
        <strain evidence="4">ATCC 14870 / DSM 20603 / BCRC 15368 / CIP 55.134 / JCM 11481 / NBRC 15587 / NCTC 10816 / Prevot 55134</strain>
    </source>
</reference>
<dbReference type="eggNOG" id="COG2304">
    <property type="taxonomic scope" value="Bacteria"/>
</dbReference>
<dbReference type="OrthoDB" id="9814325at2"/>
<dbReference type="CDD" id="cd00198">
    <property type="entry name" value="vWFA"/>
    <property type="match status" value="1"/>
</dbReference>
<dbReference type="AlphaFoldDB" id="C7R338"/>
<dbReference type="InterPro" id="IPR036465">
    <property type="entry name" value="vWFA_dom_sf"/>
</dbReference>
<dbReference type="Gene3D" id="3.40.50.410">
    <property type="entry name" value="von Willebrand factor, type A domain"/>
    <property type="match status" value="1"/>
</dbReference>
<proteinExistence type="predicted"/>
<dbReference type="PROSITE" id="PS50234">
    <property type="entry name" value="VWFA"/>
    <property type="match status" value="1"/>
</dbReference>
<dbReference type="KEGG" id="jde:Jden_2454"/>
<feature type="transmembrane region" description="Helical" evidence="1">
    <location>
        <begin position="48"/>
        <end position="64"/>
    </location>
</feature>
<sequence>MTFQPFAPLPALAITAVLVLALFGWAAFRDLKSPATSRGEKITWGRRAAILVLTLFVATGPSVLEERSEVAYINLDVYFVVDRTGSMAAEDYDGNKPRLTGVRNDMTTLMADFSGARFSIISFDSTASRQMPLTTDTRALSGWITNLNQEITYYSAGSSLDRVREELSMALRQGATRNPDNQRIVYLFTDGENTTDTERLSFAPLAQYVDGGAVLGYGTSDGGRMKTYDPSGYGNSKEYITDWNSGDPAISVADANEITALGNELGVPSTLMDAPTDLSAYSDGFNPELITSEGRRLVTVPQLILWPFTAVIMGLLLWELTWQTRRAARKVG</sequence>
<evidence type="ECO:0000313" key="3">
    <source>
        <dbReference type="EMBL" id="ACV10086.1"/>
    </source>
</evidence>
<dbReference type="SUPFAM" id="SSF53300">
    <property type="entry name" value="vWA-like"/>
    <property type="match status" value="1"/>
</dbReference>
<protein>
    <submittedName>
        <fullName evidence="3">von Willebrand factor type A</fullName>
    </submittedName>
</protein>
<keyword evidence="1" id="KW-0812">Transmembrane</keyword>
<accession>C7R338</accession>
<gene>
    <name evidence="3" type="ordered locus">Jden_2454</name>
</gene>
<dbReference type="RefSeq" id="WP_015772697.1">
    <property type="nucleotide sequence ID" value="NC_013174.1"/>
</dbReference>
<keyword evidence="1" id="KW-0472">Membrane</keyword>
<dbReference type="STRING" id="471856.Jden_2454"/>
<feature type="transmembrane region" description="Helical" evidence="1">
    <location>
        <begin position="6"/>
        <end position="28"/>
    </location>
</feature>